<keyword evidence="7 8" id="KW-0472">Membrane</keyword>
<protein>
    <submittedName>
        <fullName evidence="10">Carbon starvation protein A</fullName>
    </submittedName>
</protein>
<gene>
    <name evidence="10" type="primary">cstA</name>
    <name evidence="10" type="ORF">CLOSAC_22630</name>
</gene>
<keyword evidence="6 8" id="KW-1133">Transmembrane helix</keyword>
<comment type="caution">
    <text evidence="10">The sequence shown here is derived from an EMBL/GenBank/DDBJ whole genome shotgun (WGS) entry which is preliminary data.</text>
</comment>
<feature type="transmembrane region" description="Helical" evidence="8">
    <location>
        <begin position="293"/>
        <end position="313"/>
    </location>
</feature>
<evidence type="ECO:0000256" key="2">
    <source>
        <dbReference type="ARBA" id="ARBA00007755"/>
    </source>
</evidence>
<dbReference type="PANTHER" id="PTHR30252">
    <property type="entry name" value="INNER MEMBRANE PEPTIDE TRANSPORTER"/>
    <property type="match status" value="1"/>
</dbReference>
<feature type="transmembrane region" description="Helical" evidence="8">
    <location>
        <begin position="6"/>
        <end position="27"/>
    </location>
</feature>
<feature type="transmembrane region" description="Helical" evidence="8">
    <location>
        <begin position="521"/>
        <end position="541"/>
    </location>
</feature>
<keyword evidence="4" id="KW-1003">Cell membrane</keyword>
<keyword evidence="5 8" id="KW-0812">Transmembrane</keyword>
<evidence type="ECO:0000256" key="6">
    <source>
        <dbReference type="ARBA" id="ARBA00022989"/>
    </source>
</evidence>
<evidence type="ECO:0000256" key="8">
    <source>
        <dbReference type="SAM" id="Phobius"/>
    </source>
</evidence>
<feature type="transmembrane region" description="Helical" evidence="8">
    <location>
        <begin position="490"/>
        <end position="514"/>
    </location>
</feature>
<feature type="transmembrane region" description="Helical" evidence="8">
    <location>
        <begin position="465"/>
        <end position="484"/>
    </location>
</feature>
<dbReference type="STRING" id="169679.CSACC_06740"/>
<feature type="transmembrane region" description="Helical" evidence="8">
    <location>
        <begin position="55"/>
        <end position="80"/>
    </location>
</feature>
<evidence type="ECO:0000313" key="10">
    <source>
        <dbReference type="EMBL" id="OOM11836.1"/>
    </source>
</evidence>
<accession>A0A1S8N5N7</accession>
<feature type="transmembrane region" description="Helical" evidence="8">
    <location>
        <begin position="160"/>
        <end position="179"/>
    </location>
</feature>
<organism evidence="10 11">
    <name type="scientific">Clostridium saccharobutylicum</name>
    <dbReference type="NCBI Taxonomy" id="169679"/>
    <lineage>
        <taxon>Bacteria</taxon>
        <taxon>Bacillati</taxon>
        <taxon>Bacillota</taxon>
        <taxon>Clostridia</taxon>
        <taxon>Eubacteriales</taxon>
        <taxon>Clostridiaceae</taxon>
        <taxon>Clostridium</taxon>
    </lineage>
</organism>
<evidence type="ECO:0000256" key="7">
    <source>
        <dbReference type="ARBA" id="ARBA00023136"/>
    </source>
</evidence>
<feature type="transmembrane region" description="Helical" evidence="8">
    <location>
        <begin position="86"/>
        <end position="107"/>
    </location>
</feature>
<dbReference type="InterPro" id="IPR003706">
    <property type="entry name" value="CstA_N"/>
</dbReference>
<feature type="transmembrane region" description="Helical" evidence="8">
    <location>
        <begin position="256"/>
        <end position="273"/>
    </location>
</feature>
<dbReference type="AlphaFoldDB" id="A0A1S8N5N7"/>
<reference evidence="10 11" key="1">
    <citation type="submission" date="2016-05" db="EMBL/GenBank/DDBJ databases">
        <title>Microbial solvent formation.</title>
        <authorList>
            <person name="Poehlein A."/>
            <person name="Montoya Solano J.D."/>
            <person name="Flitsch S."/>
            <person name="Krabben P."/>
            <person name="Duerre P."/>
            <person name="Daniel R."/>
        </authorList>
    </citation>
    <scope>NUCLEOTIDE SEQUENCE [LARGE SCALE GENOMIC DNA]</scope>
    <source>
        <strain evidence="10 11">L1-8</strain>
    </source>
</reference>
<feature type="transmembrane region" description="Helical" evidence="8">
    <location>
        <begin position="553"/>
        <end position="575"/>
    </location>
</feature>
<comment type="similarity">
    <text evidence="2">Belongs to the peptide transporter carbon starvation (CstA) (TC 2.A.114) family.</text>
</comment>
<sequence length="597" mass="64907">MNSIVLVIIGALILILGYRFYGAFIAAKVLVLDETRKVPSEIYNDGKDYVPTNKWVLLGHHFAAIAGAGPLIGPVLAAQFGYLPGALWILIGSVAAGAVHDIIMLFASVRFDGESIAEIAKRTLGKRIGFITSISVIFILIITMAGLGLPVVNSLYNSPWGTFTVGSTIPIAIFVGIYLKYIRPGKIAEGTIIGMTLILLAVIFGPQVENTALGHFLTLNTKQLSVVLALYGFCAAALPVWLLLLPRDYLSTYMKLGVIGALVVGIILVRPQLQMPAITQYVHGGGPVVGGKVFPFLFITIACGALSGFHSLISTGTTPKLIKNEKDIYPIGYGSMVLEAFVALMALIAATALPTADYFAINSLPDVFEKLNLVPKDLGMLESLVGETLSGRPGGSVSLAVGMTYVFHNIPILSKIMPYWYHFCIMFEALFILTTIDSGTRIGRYLLQDLFGKMYKPLAKRESKFNLIFFSALMSLTWGSLLYSGNISTIWPLFGVANQTLAGIAFAIGTSVLIDMGKRKYTPITILPMIFISVTTITASIENIFDNYIPNGKTILTVLSFIILAMLIIILYECIKSWKKNWNKYSNNKIPTVTDNI</sequence>
<evidence type="ECO:0000256" key="1">
    <source>
        <dbReference type="ARBA" id="ARBA00004651"/>
    </source>
</evidence>
<dbReference type="InterPro" id="IPR051605">
    <property type="entry name" value="CstA"/>
</dbReference>
<feature type="transmembrane region" description="Helical" evidence="8">
    <location>
        <begin position="333"/>
        <end position="353"/>
    </location>
</feature>
<feature type="transmembrane region" description="Helical" evidence="8">
    <location>
        <begin position="419"/>
        <end position="436"/>
    </location>
</feature>
<evidence type="ECO:0000313" key="11">
    <source>
        <dbReference type="Proteomes" id="UP000191154"/>
    </source>
</evidence>
<evidence type="ECO:0000256" key="3">
    <source>
        <dbReference type="ARBA" id="ARBA00022448"/>
    </source>
</evidence>
<name>A0A1S8N5N7_CLOSA</name>
<comment type="subcellular location">
    <subcellularLocation>
        <location evidence="1">Cell membrane</location>
        <topology evidence="1">Multi-pass membrane protein</topology>
    </subcellularLocation>
</comment>
<evidence type="ECO:0000256" key="5">
    <source>
        <dbReference type="ARBA" id="ARBA00022692"/>
    </source>
</evidence>
<dbReference type="Pfam" id="PF02554">
    <property type="entry name" value="CstA"/>
    <property type="match status" value="1"/>
</dbReference>
<feature type="transmembrane region" description="Helical" evidence="8">
    <location>
        <begin position="224"/>
        <end position="244"/>
    </location>
</feature>
<evidence type="ECO:0000256" key="4">
    <source>
        <dbReference type="ARBA" id="ARBA00022475"/>
    </source>
</evidence>
<dbReference type="GO" id="GO:0005886">
    <property type="term" value="C:plasma membrane"/>
    <property type="evidence" value="ECO:0007669"/>
    <property type="project" value="UniProtKB-SubCell"/>
</dbReference>
<dbReference type="PANTHER" id="PTHR30252:SF3">
    <property type="entry name" value="PYRUVATE_PROTON SYMPORTER BTST"/>
    <property type="match status" value="1"/>
</dbReference>
<feature type="transmembrane region" description="Helical" evidence="8">
    <location>
        <begin position="128"/>
        <end position="148"/>
    </location>
</feature>
<feature type="transmembrane region" description="Helical" evidence="8">
    <location>
        <begin position="186"/>
        <end position="204"/>
    </location>
</feature>
<evidence type="ECO:0000259" key="9">
    <source>
        <dbReference type="Pfam" id="PF02554"/>
    </source>
</evidence>
<keyword evidence="3" id="KW-0813">Transport</keyword>
<feature type="domain" description="CstA N-terminal" evidence="9">
    <location>
        <begin position="2"/>
        <end position="539"/>
    </location>
</feature>
<dbReference type="Proteomes" id="UP000191154">
    <property type="component" value="Unassembled WGS sequence"/>
</dbReference>
<proteinExistence type="inferred from homology"/>
<dbReference type="EMBL" id="LZYZ01000004">
    <property type="protein sequence ID" value="OOM11836.1"/>
    <property type="molecule type" value="Genomic_DNA"/>
</dbReference>
<dbReference type="RefSeq" id="WP_077865520.1">
    <property type="nucleotide sequence ID" value="NZ_LZYZ01000004.1"/>
</dbReference>
<dbReference type="GO" id="GO:0009267">
    <property type="term" value="P:cellular response to starvation"/>
    <property type="evidence" value="ECO:0007669"/>
    <property type="project" value="InterPro"/>
</dbReference>